<dbReference type="Proteomes" id="UP000483820">
    <property type="component" value="Chromosome X"/>
</dbReference>
<sequence>MHTIDAYKLNFLQKRLSKLYLKLHKNQFDVECSPENERRQIPKSTRRRQKQKHFAEEMMPQGVYKNGEEDCQTPVGICQTGA</sequence>
<gene>
    <name evidence="2" type="ORF">GCK72_022569</name>
</gene>
<comment type="caution">
    <text evidence="2">The sequence shown here is derived from an EMBL/GenBank/DDBJ whole genome shotgun (WGS) entry which is preliminary data.</text>
</comment>
<dbReference type="AlphaFoldDB" id="A0A6A5FU56"/>
<reference evidence="2 3" key="1">
    <citation type="submission" date="2019-12" db="EMBL/GenBank/DDBJ databases">
        <title>Chromosome-level assembly of the Caenorhabditis remanei genome.</title>
        <authorList>
            <person name="Teterina A.A."/>
            <person name="Willis J.H."/>
            <person name="Phillips P.C."/>
        </authorList>
    </citation>
    <scope>NUCLEOTIDE SEQUENCE [LARGE SCALE GENOMIC DNA]</scope>
    <source>
        <strain evidence="2 3">PX506</strain>
        <tissue evidence="2">Whole organism</tissue>
    </source>
</reference>
<evidence type="ECO:0000256" key="1">
    <source>
        <dbReference type="SAM" id="MobiDB-lite"/>
    </source>
</evidence>
<name>A0A6A5FU56_CAERE</name>
<accession>A0A6A5FU56</accession>
<dbReference type="CTD" id="9824636"/>
<evidence type="ECO:0000313" key="2">
    <source>
        <dbReference type="EMBL" id="KAF1746117.1"/>
    </source>
</evidence>
<dbReference type="KEGG" id="crq:GCK72_022569"/>
<dbReference type="EMBL" id="WUAV01000006">
    <property type="protein sequence ID" value="KAF1746117.1"/>
    <property type="molecule type" value="Genomic_DNA"/>
</dbReference>
<dbReference type="RefSeq" id="XP_053578471.1">
    <property type="nucleotide sequence ID" value="XM_053734905.1"/>
</dbReference>
<feature type="region of interest" description="Disordered" evidence="1">
    <location>
        <begin position="34"/>
        <end position="67"/>
    </location>
</feature>
<proteinExistence type="predicted"/>
<organism evidence="2 3">
    <name type="scientific">Caenorhabditis remanei</name>
    <name type="common">Caenorhabditis vulgaris</name>
    <dbReference type="NCBI Taxonomy" id="31234"/>
    <lineage>
        <taxon>Eukaryota</taxon>
        <taxon>Metazoa</taxon>
        <taxon>Ecdysozoa</taxon>
        <taxon>Nematoda</taxon>
        <taxon>Chromadorea</taxon>
        <taxon>Rhabditida</taxon>
        <taxon>Rhabditina</taxon>
        <taxon>Rhabditomorpha</taxon>
        <taxon>Rhabditoidea</taxon>
        <taxon>Rhabditidae</taxon>
        <taxon>Peloderinae</taxon>
        <taxon>Caenorhabditis</taxon>
    </lineage>
</organism>
<protein>
    <submittedName>
        <fullName evidence="2">Uncharacterized protein</fullName>
    </submittedName>
</protein>
<dbReference type="GeneID" id="9824636"/>
<evidence type="ECO:0000313" key="3">
    <source>
        <dbReference type="Proteomes" id="UP000483820"/>
    </source>
</evidence>